<gene>
    <name evidence="2" type="ORF">H1R20_g5498</name>
</gene>
<proteinExistence type="predicted"/>
<reference evidence="2" key="1">
    <citation type="submission" date="2022-06" db="EMBL/GenBank/DDBJ databases">
        <title>Genome Sequence of Candolleomyces eurysporus.</title>
        <authorList>
            <person name="Buettner E."/>
        </authorList>
    </citation>
    <scope>NUCLEOTIDE SEQUENCE</scope>
    <source>
        <strain evidence="2">VTCC 930004</strain>
    </source>
</reference>
<dbReference type="OrthoDB" id="3263403at2759"/>
<feature type="region of interest" description="Disordered" evidence="1">
    <location>
        <begin position="180"/>
        <end position="215"/>
    </location>
</feature>
<name>A0A9W8JF98_9AGAR</name>
<accession>A0A9W8JF98</accession>
<feature type="compositionally biased region" description="Low complexity" evidence="1">
    <location>
        <begin position="29"/>
        <end position="42"/>
    </location>
</feature>
<evidence type="ECO:0000313" key="2">
    <source>
        <dbReference type="EMBL" id="KAJ2931754.1"/>
    </source>
</evidence>
<keyword evidence="3" id="KW-1185">Reference proteome</keyword>
<feature type="non-terminal residue" evidence="2">
    <location>
        <position position="314"/>
    </location>
</feature>
<feature type="region of interest" description="Disordered" evidence="1">
    <location>
        <begin position="117"/>
        <end position="159"/>
    </location>
</feature>
<sequence length="314" mass="32484">MASLQHVGNRPDPWSMAAGHIAAGERPPSVTSVSSRSSSVVSAPKPQFQQQHQNAPNLPVNAPVFSAPPASNSNSNSQSVSSGAQLPSTSNAVAAVPPIAPTSLSSTSLISTSLISTPLSSTSSASNPGDLISQSHLAPRPPSHLPSSSITRIADNSTDMNVDSIATGVAAKRTSVVLGEPSTLPEGKKMRLSVDADTAPSSPTLGQTAKDKDIGGVAAAPVPVKPEEDLEEEDEDEEDIAVGPDGLRLVSDCLENLFEDDGAGGRTCRLCKTRHARGLIAAAPAPFVNAPDEALVEHCTAEHEQVWNELRHDV</sequence>
<comment type="caution">
    <text evidence="2">The sequence shown here is derived from an EMBL/GenBank/DDBJ whole genome shotgun (WGS) entry which is preliminary data.</text>
</comment>
<protein>
    <submittedName>
        <fullName evidence="2">Uncharacterized protein</fullName>
    </submittedName>
</protein>
<dbReference type="AlphaFoldDB" id="A0A9W8JF98"/>
<evidence type="ECO:0000313" key="3">
    <source>
        <dbReference type="Proteomes" id="UP001140091"/>
    </source>
</evidence>
<evidence type="ECO:0000256" key="1">
    <source>
        <dbReference type="SAM" id="MobiDB-lite"/>
    </source>
</evidence>
<dbReference type="Proteomes" id="UP001140091">
    <property type="component" value="Unassembled WGS sequence"/>
</dbReference>
<feature type="compositionally biased region" description="Low complexity" evidence="1">
    <location>
        <begin position="117"/>
        <end position="126"/>
    </location>
</feature>
<feature type="compositionally biased region" description="Low complexity" evidence="1">
    <location>
        <begin position="59"/>
        <end position="82"/>
    </location>
</feature>
<organism evidence="2 3">
    <name type="scientific">Candolleomyces eurysporus</name>
    <dbReference type="NCBI Taxonomy" id="2828524"/>
    <lineage>
        <taxon>Eukaryota</taxon>
        <taxon>Fungi</taxon>
        <taxon>Dikarya</taxon>
        <taxon>Basidiomycota</taxon>
        <taxon>Agaricomycotina</taxon>
        <taxon>Agaricomycetes</taxon>
        <taxon>Agaricomycetidae</taxon>
        <taxon>Agaricales</taxon>
        <taxon>Agaricineae</taxon>
        <taxon>Psathyrellaceae</taxon>
        <taxon>Candolleomyces</taxon>
    </lineage>
</organism>
<dbReference type="EMBL" id="JANBPK010000806">
    <property type="protein sequence ID" value="KAJ2931754.1"/>
    <property type="molecule type" value="Genomic_DNA"/>
</dbReference>
<feature type="compositionally biased region" description="Polar residues" evidence="1">
    <location>
        <begin position="145"/>
        <end position="159"/>
    </location>
</feature>
<feature type="compositionally biased region" description="Polar residues" evidence="1">
    <location>
        <begin position="47"/>
        <end position="56"/>
    </location>
</feature>
<feature type="region of interest" description="Disordered" evidence="1">
    <location>
        <begin position="1"/>
        <end position="91"/>
    </location>
</feature>